<dbReference type="Pfam" id="PF03239">
    <property type="entry name" value="FTR1"/>
    <property type="match status" value="1"/>
</dbReference>
<comment type="subcellular location">
    <subcellularLocation>
        <location evidence="1">Membrane</location>
        <topology evidence="1">Multi-pass membrane protein</topology>
    </subcellularLocation>
</comment>
<evidence type="ECO:0000256" key="5">
    <source>
        <dbReference type="ARBA" id="ARBA00023136"/>
    </source>
</evidence>
<reference evidence="7 8" key="1">
    <citation type="submission" date="2021-02" db="EMBL/GenBank/DDBJ databases">
        <title>Paenibacillus tianjinensis sp. nov.</title>
        <authorList>
            <person name="Liu H."/>
        </authorList>
    </citation>
    <scope>NUCLEOTIDE SEQUENCE [LARGE SCALE GENOMIC DNA]</scope>
    <source>
        <strain evidence="7 8">TB2019</strain>
    </source>
</reference>
<accession>A0ABX7LA95</accession>
<feature type="transmembrane region" description="Helical" evidence="6">
    <location>
        <begin position="422"/>
        <end position="444"/>
    </location>
</feature>
<dbReference type="EMBL" id="CP070969">
    <property type="protein sequence ID" value="QSF44206.1"/>
    <property type="molecule type" value="Genomic_DNA"/>
</dbReference>
<evidence type="ECO:0000256" key="2">
    <source>
        <dbReference type="ARBA" id="ARBA00008333"/>
    </source>
</evidence>
<feature type="transmembrane region" description="Helical" evidence="6">
    <location>
        <begin position="565"/>
        <end position="582"/>
    </location>
</feature>
<feature type="transmembrane region" description="Helical" evidence="6">
    <location>
        <begin position="535"/>
        <end position="558"/>
    </location>
</feature>
<evidence type="ECO:0000256" key="1">
    <source>
        <dbReference type="ARBA" id="ARBA00004141"/>
    </source>
</evidence>
<comment type="similarity">
    <text evidence="2">Belongs to the oxidase-dependent Fe transporter (OFeT) (TC 9.A.10.1) family.</text>
</comment>
<feature type="transmembrane region" description="Helical" evidence="6">
    <location>
        <begin position="496"/>
        <end position="515"/>
    </location>
</feature>
<keyword evidence="5 6" id="KW-0472">Membrane</keyword>
<evidence type="ECO:0000313" key="8">
    <source>
        <dbReference type="Proteomes" id="UP000663452"/>
    </source>
</evidence>
<organism evidence="7 8">
    <name type="scientific">Paenibacillus tianjinensis</name>
    <dbReference type="NCBI Taxonomy" id="2810347"/>
    <lineage>
        <taxon>Bacteria</taxon>
        <taxon>Bacillati</taxon>
        <taxon>Bacillota</taxon>
        <taxon>Bacilli</taxon>
        <taxon>Bacillales</taxon>
        <taxon>Paenibacillaceae</taxon>
        <taxon>Paenibacillus</taxon>
    </lineage>
</organism>
<feature type="transmembrane region" description="Helical" evidence="6">
    <location>
        <begin position="456"/>
        <end position="475"/>
    </location>
</feature>
<dbReference type="PANTHER" id="PTHR31632">
    <property type="entry name" value="IRON TRANSPORTER FTH1"/>
    <property type="match status" value="1"/>
</dbReference>
<evidence type="ECO:0000313" key="7">
    <source>
        <dbReference type="EMBL" id="QSF44206.1"/>
    </source>
</evidence>
<feature type="transmembrane region" description="Helical" evidence="6">
    <location>
        <begin position="389"/>
        <end position="410"/>
    </location>
</feature>
<keyword evidence="8" id="KW-1185">Reference proteome</keyword>
<evidence type="ECO:0000256" key="4">
    <source>
        <dbReference type="ARBA" id="ARBA00022989"/>
    </source>
</evidence>
<dbReference type="InterPro" id="IPR004923">
    <property type="entry name" value="FTR1/Fip1/EfeU"/>
</dbReference>
<evidence type="ECO:0000256" key="6">
    <source>
        <dbReference type="SAM" id="Phobius"/>
    </source>
</evidence>
<protein>
    <submittedName>
        <fullName evidence="7">FTR1 family iron permease</fullName>
    </submittedName>
</protein>
<keyword evidence="4 6" id="KW-1133">Transmembrane helix</keyword>
<evidence type="ECO:0000256" key="3">
    <source>
        <dbReference type="ARBA" id="ARBA00022692"/>
    </source>
</evidence>
<keyword evidence="3 6" id="KW-0812">Transmembrane</keyword>
<proteinExistence type="inferred from homology"/>
<feature type="transmembrane region" description="Helical" evidence="6">
    <location>
        <begin position="602"/>
        <end position="629"/>
    </location>
</feature>
<name>A0ABX7LA95_9BACL</name>
<dbReference type="PANTHER" id="PTHR31632:SF2">
    <property type="entry name" value="PLASMA MEMBRANE IRON PERMEASE"/>
    <property type="match status" value="1"/>
</dbReference>
<gene>
    <name evidence="7" type="ORF">JRJ22_23770</name>
</gene>
<dbReference type="Proteomes" id="UP000663452">
    <property type="component" value="Chromosome"/>
</dbReference>
<sequence>MNIFSIPAVPSSPASRVSARADISGRRCLAKAYDHEYHGTEGVTPMGWLLHNNWRRMLAAALLGGLLLLLPGRPAAFAAAAEPALSELLPPVGSALVEAGQGRWDAAAADVESFAALWRTANEGTPDPALAGPAAEVDAALAAAASALDAGEDTPASKALSTLARSVDAYITAASGGSDASAAGRSAAVKLLPAAKATRDAALRADWTAAAEAYRTVVNSWAPAERGIRVDNPAVYAQLETKISLLRIALQAEPLREEAARAEAEALYTLLSDYSEGKAIAAGDSSAEPTSIEGLISYLKQASAAATAGDSSGAAGIMEQFIVAWPSAEGQVQIASPKTYTNIENESADVTGKLLSDPPKLAEAQKVIDNMLAELTPLAGETTYTAWDAALILLREGLEAILVLSALLSYLKREGGKGTQRWVWSGAASGLILSIGLAFLLTLTISQAASGGARELIEGITGLVAVVMMLTIGRWMHNKSNTAAWNRYVGRQVDGALAKGSLWSLFFVAALAVLREGAETTIFYAGMASSITTPQLLLGIGAALAVLIIVGYAIIALSAKLPIAAFFRVATLLIYYLVFRFLGESLHSLQVAGKLPAHVENALPAVSWLGLFPTWETLLPQLVVLVFILREMLRGRTNRKTRTAN</sequence>